<organism evidence="2 3">
    <name type="scientific">Stylosanthes scabra</name>
    <dbReference type="NCBI Taxonomy" id="79078"/>
    <lineage>
        <taxon>Eukaryota</taxon>
        <taxon>Viridiplantae</taxon>
        <taxon>Streptophyta</taxon>
        <taxon>Embryophyta</taxon>
        <taxon>Tracheophyta</taxon>
        <taxon>Spermatophyta</taxon>
        <taxon>Magnoliopsida</taxon>
        <taxon>eudicotyledons</taxon>
        <taxon>Gunneridae</taxon>
        <taxon>Pentapetalae</taxon>
        <taxon>rosids</taxon>
        <taxon>fabids</taxon>
        <taxon>Fabales</taxon>
        <taxon>Fabaceae</taxon>
        <taxon>Papilionoideae</taxon>
        <taxon>50 kb inversion clade</taxon>
        <taxon>dalbergioids sensu lato</taxon>
        <taxon>Dalbergieae</taxon>
        <taxon>Pterocarpus clade</taxon>
        <taxon>Stylosanthes</taxon>
    </lineage>
</organism>
<evidence type="ECO:0000313" key="3">
    <source>
        <dbReference type="Proteomes" id="UP001341840"/>
    </source>
</evidence>
<accession>A0ABU6VXN5</accession>
<dbReference type="EMBL" id="JASCZI010155051">
    <property type="protein sequence ID" value="MED6178264.1"/>
    <property type="molecule type" value="Genomic_DNA"/>
</dbReference>
<evidence type="ECO:0000313" key="2">
    <source>
        <dbReference type="EMBL" id="MED6178264.1"/>
    </source>
</evidence>
<sequence>MDSLNLDGEEKLEESKEVNPSENDDQVPIVETTQEQQSELPKDWKIVKDHPLDNVIGEITKGVTTRSSLRNAFACSARGPGRTHLWCASYRAHGKRWVANYYPDAAKLGGAIMAGEGSTSAPNAFGGRYPGIGGNAIRAGESIGSLSA</sequence>
<dbReference type="Proteomes" id="UP001341840">
    <property type="component" value="Unassembled WGS sequence"/>
</dbReference>
<name>A0ABU6VXN5_9FABA</name>
<gene>
    <name evidence="2" type="ORF">PIB30_105881</name>
</gene>
<comment type="caution">
    <text evidence="2">The sequence shown here is derived from an EMBL/GenBank/DDBJ whole genome shotgun (WGS) entry which is preliminary data.</text>
</comment>
<reference evidence="2 3" key="1">
    <citation type="journal article" date="2023" name="Plants (Basel)">
        <title>Bridging the Gap: Combining Genomics and Transcriptomics Approaches to Understand Stylosanthes scabra, an Orphan Legume from the Brazilian Caatinga.</title>
        <authorList>
            <person name="Ferreira-Neto J.R.C."/>
            <person name="da Silva M.D."/>
            <person name="Binneck E."/>
            <person name="de Melo N.F."/>
            <person name="da Silva R.H."/>
            <person name="de Melo A.L.T.M."/>
            <person name="Pandolfi V."/>
            <person name="Bustamante F.O."/>
            <person name="Brasileiro-Vidal A.C."/>
            <person name="Benko-Iseppon A.M."/>
        </authorList>
    </citation>
    <scope>NUCLEOTIDE SEQUENCE [LARGE SCALE GENOMIC DNA]</scope>
    <source>
        <tissue evidence="2">Leaves</tissue>
    </source>
</reference>
<keyword evidence="3" id="KW-1185">Reference proteome</keyword>
<feature type="region of interest" description="Disordered" evidence="1">
    <location>
        <begin position="1"/>
        <end position="42"/>
    </location>
</feature>
<proteinExistence type="predicted"/>
<evidence type="ECO:0000256" key="1">
    <source>
        <dbReference type="SAM" id="MobiDB-lite"/>
    </source>
</evidence>
<protein>
    <submittedName>
        <fullName evidence="2">Uncharacterized protein</fullName>
    </submittedName>
</protein>